<dbReference type="PANTHER" id="PTHR24028:SF287">
    <property type="entry name" value="CADHERIN-RELATED NEURONAL RECEPTOR VARIABLE 1-RELATED"/>
    <property type="match status" value="1"/>
</dbReference>
<keyword evidence="9" id="KW-0472">Membrane</keyword>
<keyword evidence="2" id="KW-1003">Cell membrane</keyword>
<sequence length="544" mass="59501">MILLCTPYFDVGSNSVKTYKLNPNDYFSLEIQNEGDPTVSAELLLQKSLDREKQAVIRLVVTAVDGGKYPRSGTLQITVNVMDVNDNSPAFSKPLYKVKLKENVPYATPVLTLNATDPDEGLNGQILYSIPGQRNVNLNIFTIDSMTGEISLVLQKALDREKQAMIQLVLTAFDGGKPPRSGTLQITVNVLDNNDNSPVFSSSLYKVRVVENAPPGTKIISLNATDADEGKNGEVLYLFNRHGQEKILDTFMIHPDTGDVTVKGDIDFEKSAFYEIRVEAQDKGQSPMVTHCKLIVEVTDVNDNLPQISVTSLLNTIKEDSKIGAAIALVTVTDNDGGSNGKLNCTLNGAVPFKLQTSYSNYYSIILDGPLDREIVSQYNVTITATDEGTPALSSTSVITVHVSDVNDNAPRFPEPLINIYVKENNQIGTVIYTVSAADPDENENARVSYSLIEGSSARVPLSSVINVNSASGEIYSLQSFNYEEVKTFQFQVQATDSGEPPLSSNVTVKVFILDENDNKERFGYHSCAAHVIQQGISNFLESR</sequence>
<evidence type="ECO:0000256" key="9">
    <source>
        <dbReference type="ARBA" id="ARBA00023136"/>
    </source>
</evidence>
<dbReference type="InterPro" id="IPR015919">
    <property type="entry name" value="Cadherin-like_sf"/>
</dbReference>
<evidence type="ECO:0000313" key="13">
    <source>
        <dbReference type="Ensembl" id="ENSPKIP00000017772.1"/>
    </source>
</evidence>
<evidence type="ECO:0000256" key="4">
    <source>
        <dbReference type="ARBA" id="ARBA00022729"/>
    </source>
</evidence>
<dbReference type="FunFam" id="2.60.40.60:FF:000007">
    <property type="entry name" value="Protocadherin alpha 2"/>
    <property type="match status" value="1"/>
</dbReference>
<keyword evidence="3" id="KW-0812">Transmembrane</keyword>
<dbReference type="PROSITE" id="PS00232">
    <property type="entry name" value="CADHERIN_1"/>
    <property type="match status" value="3"/>
</dbReference>
<dbReference type="InterPro" id="IPR020894">
    <property type="entry name" value="Cadherin_CS"/>
</dbReference>
<evidence type="ECO:0000256" key="11">
    <source>
        <dbReference type="PROSITE-ProRule" id="PRU00043"/>
    </source>
</evidence>
<dbReference type="FunFam" id="2.60.40.60:FF:000001">
    <property type="entry name" value="Protocadherin alpha 2"/>
    <property type="match status" value="1"/>
</dbReference>
<dbReference type="Proteomes" id="UP000261540">
    <property type="component" value="Unplaced"/>
</dbReference>
<evidence type="ECO:0000256" key="7">
    <source>
        <dbReference type="ARBA" id="ARBA00022889"/>
    </source>
</evidence>
<organism evidence="13 14">
    <name type="scientific">Paramormyrops kingsleyae</name>
    <dbReference type="NCBI Taxonomy" id="1676925"/>
    <lineage>
        <taxon>Eukaryota</taxon>
        <taxon>Metazoa</taxon>
        <taxon>Chordata</taxon>
        <taxon>Craniata</taxon>
        <taxon>Vertebrata</taxon>
        <taxon>Euteleostomi</taxon>
        <taxon>Actinopterygii</taxon>
        <taxon>Neopterygii</taxon>
        <taxon>Teleostei</taxon>
        <taxon>Osteoglossocephala</taxon>
        <taxon>Osteoglossomorpha</taxon>
        <taxon>Osteoglossiformes</taxon>
        <taxon>Mormyridae</taxon>
        <taxon>Paramormyrops</taxon>
    </lineage>
</organism>
<feature type="domain" description="Cadherin" evidence="12">
    <location>
        <begin position="309"/>
        <end position="413"/>
    </location>
</feature>
<dbReference type="GO" id="GO:0005886">
    <property type="term" value="C:plasma membrane"/>
    <property type="evidence" value="ECO:0007669"/>
    <property type="project" value="UniProtKB-SubCell"/>
</dbReference>
<reference evidence="13" key="2">
    <citation type="submission" date="2025-09" db="UniProtKB">
        <authorList>
            <consortium name="Ensembl"/>
        </authorList>
    </citation>
    <scope>IDENTIFICATION</scope>
</reference>
<dbReference type="GO" id="GO:0005509">
    <property type="term" value="F:calcium ion binding"/>
    <property type="evidence" value="ECO:0007669"/>
    <property type="project" value="UniProtKB-UniRule"/>
</dbReference>
<name>A0A3B3RGP2_9TELE</name>
<evidence type="ECO:0000256" key="10">
    <source>
        <dbReference type="ARBA" id="ARBA00023180"/>
    </source>
</evidence>
<dbReference type="FunFam" id="2.60.40.60:FF:000129">
    <property type="entry name" value="protocadherin alpha-C2 isoform X1"/>
    <property type="match status" value="1"/>
</dbReference>
<protein>
    <submittedName>
        <fullName evidence="13">Protocadherin 2 alpha b2</fullName>
    </submittedName>
</protein>
<dbReference type="GO" id="GO:0009653">
    <property type="term" value="P:anatomical structure morphogenesis"/>
    <property type="evidence" value="ECO:0007669"/>
    <property type="project" value="UniProtKB-ARBA"/>
</dbReference>
<dbReference type="PRINTS" id="PR00205">
    <property type="entry name" value="CADHERIN"/>
</dbReference>
<dbReference type="SUPFAM" id="SSF49313">
    <property type="entry name" value="Cadherin-like"/>
    <property type="match status" value="5"/>
</dbReference>
<evidence type="ECO:0000256" key="1">
    <source>
        <dbReference type="ARBA" id="ARBA00004251"/>
    </source>
</evidence>
<dbReference type="InterPro" id="IPR050174">
    <property type="entry name" value="Protocadherin/Cadherin-CA"/>
</dbReference>
<dbReference type="PROSITE" id="PS50268">
    <property type="entry name" value="CADHERIN_2"/>
    <property type="match status" value="5"/>
</dbReference>
<feature type="domain" description="Cadherin" evidence="12">
    <location>
        <begin position="414"/>
        <end position="523"/>
    </location>
</feature>
<evidence type="ECO:0000313" key="14">
    <source>
        <dbReference type="Proteomes" id="UP000261540"/>
    </source>
</evidence>
<dbReference type="Ensembl" id="ENSPKIT00000042291.1">
    <property type="protein sequence ID" value="ENSPKIP00000017772.1"/>
    <property type="gene ID" value="ENSPKIG00000003540.1"/>
</dbReference>
<dbReference type="Gene3D" id="2.60.40.60">
    <property type="entry name" value="Cadherins"/>
    <property type="match status" value="5"/>
</dbReference>
<keyword evidence="14" id="KW-1185">Reference proteome</keyword>
<feature type="domain" description="Cadherin" evidence="12">
    <location>
        <begin position="92"/>
        <end position="200"/>
    </location>
</feature>
<keyword evidence="10" id="KW-0325">Glycoprotein</keyword>
<reference evidence="13" key="1">
    <citation type="submission" date="2025-08" db="UniProtKB">
        <authorList>
            <consortium name="Ensembl"/>
        </authorList>
    </citation>
    <scope>IDENTIFICATION</scope>
</reference>
<keyword evidence="8" id="KW-1133">Transmembrane helix</keyword>
<evidence type="ECO:0000259" key="12">
    <source>
        <dbReference type="PROSITE" id="PS50268"/>
    </source>
</evidence>
<dbReference type="InterPro" id="IPR002126">
    <property type="entry name" value="Cadherin-like_dom"/>
</dbReference>
<dbReference type="Pfam" id="PF00028">
    <property type="entry name" value="Cadherin"/>
    <property type="match status" value="5"/>
</dbReference>
<accession>A0A3B3RGP2</accession>
<feature type="domain" description="Cadherin" evidence="12">
    <location>
        <begin position="10"/>
        <end position="91"/>
    </location>
</feature>
<dbReference type="AlphaFoldDB" id="A0A3B3RGP2"/>
<dbReference type="FunFam" id="2.60.40.60:FF:000002">
    <property type="entry name" value="Protocadherin alpha 2"/>
    <property type="match status" value="1"/>
</dbReference>
<dbReference type="SMART" id="SM00112">
    <property type="entry name" value="CA"/>
    <property type="match status" value="5"/>
</dbReference>
<dbReference type="FunFam" id="2.60.40.60:FF:000020">
    <property type="entry name" value="Dachsous cadherin-related 1b"/>
    <property type="match status" value="1"/>
</dbReference>
<evidence type="ECO:0000256" key="6">
    <source>
        <dbReference type="ARBA" id="ARBA00022837"/>
    </source>
</evidence>
<keyword evidence="6 11" id="KW-0106">Calcium</keyword>
<evidence type="ECO:0000256" key="5">
    <source>
        <dbReference type="ARBA" id="ARBA00022737"/>
    </source>
</evidence>
<evidence type="ECO:0000256" key="3">
    <source>
        <dbReference type="ARBA" id="ARBA00022692"/>
    </source>
</evidence>
<dbReference type="PANTHER" id="PTHR24028">
    <property type="entry name" value="CADHERIN-87A"/>
    <property type="match status" value="1"/>
</dbReference>
<proteinExistence type="predicted"/>
<feature type="domain" description="Cadherin" evidence="12">
    <location>
        <begin position="201"/>
        <end position="308"/>
    </location>
</feature>
<evidence type="ECO:0000256" key="8">
    <source>
        <dbReference type="ARBA" id="ARBA00022989"/>
    </source>
</evidence>
<keyword evidence="4" id="KW-0732">Signal</keyword>
<keyword evidence="7" id="KW-0130">Cell adhesion</keyword>
<comment type="subcellular location">
    <subcellularLocation>
        <location evidence="1">Cell membrane</location>
        <topology evidence="1">Single-pass type I membrane protein</topology>
    </subcellularLocation>
</comment>
<dbReference type="CDD" id="cd11304">
    <property type="entry name" value="Cadherin_repeat"/>
    <property type="match status" value="5"/>
</dbReference>
<dbReference type="GeneTree" id="ENSGT00940000164173"/>
<evidence type="ECO:0000256" key="2">
    <source>
        <dbReference type="ARBA" id="ARBA00022475"/>
    </source>
</evidence>
<dbReference type="GO" id="GO:0007156">
    <property type="term" value="P:homophilic cell adhesion via plasma membrane adhesion molecules"/>
    <property type="evidence" value="ECO:0007669"/>
    <property type="project" value="InterPro"/>
</dbReference>
<keyword evidence="5" id="KW-0677">Repeat</keyword>